<accession>A0A1Q3C4N1</accession>
<reference evidence="2" key="1">
    <citation type="submission" date="2016-04" db="EMBL/GenBank/DDBJ databases">
        <title>Cephalotus genome sequencing.</title>
        <authorList>
            <person name="Fukushima K."/>
            <person name="Hasebe M."/>
            <person name="Fang X."/>
        </authorList>
    </citation>
    <scope>NUCLEOTIDE SEQUENCE [LARGE SCALE GENOMIC DNA]</scope>
    <source>
        <strain evidence="2">cv. St1</strain>
    </source>
</reference>
<comment type="caution">
    <text evidence="1">The sequence shown here is derived from an EMBL/GenBank/DDBJ whole genome shotgun (WGS) entry which is preliminary data.</text>
</comment>
<sequence>MASITCPSFFSPPLCIPKSRTKVLTRFFLSSCAFLASFASFNFPNPVISRDPRRWFKFSNSPRLAASSSLTLSSPLLLTTNLVSVRREVHLPIPLGMKCKSSVLSSSRCLKLIRFPNPRGNLFSPTHPYRIKLWRLIKSLTLSGNSLNSKF</sequence>
<dbReference type="OrthoDB" id="10589141at2759"/>
<name>A0A1Q3C4N1_CEPFO</name>
<keyword evidence="2" id="KW-1185">Reference proteome</keyword>
<dbReference type="AlphaFoldDB" id="A0A1Q3C4N1"/>
<evidence type="ECO:0000313" key="1">
    <source>
        <dbReference type="EMBL" id="GAV75246.1"/>
    </source>
</evidence>
<proteinExistence type="predicted"/>
<protein>
    <submittedName>
        <fullName evidence="1">Uncharacterized protein</fullName>
    </submittedName>
</protein>
<gene>
    <name evidence="1" type="ORF">CFOL_v3_18725</name>
</gene>
<evidence type="ECO:0000313" key="2">
    <source>
        <dbReference type="Proteomes" id="UP000187406"/>
    </source>
</evidence>
<organism evidence="1 2">
    <name type="scientific">Cephalotus follicularis</name>
    <name type="common">Albany pitcher plant</name>
    <dbReference type="NCBI Taxonomy" id="3775"/>
    <lineage>
        <taxon>Eukaryota</taxon>
        <taxon>Viridiplantae</taxon>
        <taxon>Streptophyta</taxon>
        <taxon>Embryophyta</taxon>
        <taxon>Tracheophyta</taxon>
        <taxon>Spermatophyta</taxon>
        <taxon>Magnoliopsida</taxon>
        <taxon>eudicotyledons</taxon>
        <taxon>Gunneridae</taxon>
        <taxon>Pentapetalae</taxon>
        <taxon>rosids</taxon>
        <taxon>fabids</taxon>
        <taxon>Oxalidales</taxon>
        <taxon>Cephalotaceae</taxon>
        <taxon>Cephalotus</taxon>
    </lineage>
</organism>
<dbReference type="Proteomes" id="UP000187406">
    <property type="component" value="Unassembled WGS sequence"/>
</dbReference>
<dbReference type="EMBL" id="BDDD01001334">
    <property type="protein sequence ID" value="GAV75246.1"/>
    <property type="molecule type" value="Genomic_DNA"/>
</dbReference>
<dbReference type="InParanoid" id="A0A1Q3C4N1"/>